<evidence type="ECO:0000259" key="4">
    <source>
        <dbReference type="Pfam" id="PF01509"/>
    </source>
</evidence>
<sequence>MRGSVEHKHNRRQPKMRWHGWLAIDKPSGLTSTQVVGRVRFLTCAYKAGHGGTLDPLATGILPVALGEATKTVSFVMEGLKSYQFTIRWGERRDTDDSDGKIIARSDARPTGAEIQAALPLFTGDIMQKPPTYSAVKVGGRRAYDLARADEKVSLAPRPILIKRLGLVDLVDENHSLFELECGKGGYVRALARDLAMSLGTEGHVSSLRRTRVGPFTLEKAISLAQLEGL</sequence>
<name>A0A382XUU1_9ZZZZ</name>
<protein>
    <recommendedName>
        <fullName evidence="1">tRNA pseudouridine(55) synthase</fullName>
        <ecNumber evidence="1">5.4.99.25</ecNumber>
    </recommendedName>
</protein>
<evidence type="ECO:0000256" key="2">
    <source>
        <dbReference type="ARBA" id="ARBA00022694"/>
    </source>
</evidence>
<dbReference type="EC" id="5.4.99.25" evidence="1"/>
<feature type="domain" description="tRNA pseudouridylate synthase B C-terminal" evidence="5">
    <location>
        <begin position="189"/>
        <end position="228"/>
    </location>
</feature>
<evidence type="ECO:0000256" key="1">
    <source>
        <dbReference type="ARBA" id="ARBA00012787"/>
    </source>
</evidence>
<dbReference type="Pfam" id="PF16198">
    <property type="entry name" value="TruB_C_2"/>
    <property type="match status" value="1"/>
</dbReference>
<feature type="domain" description="Pseudouridine synthase II N-terminal" evidence="4">
    <location>
        <begin position="45"/>
        <end position="188"/>
    </location>
</feature>
<gene>
    <name evidence="6" type="ORF">METZ01_LOCUS427259</name>
</gene>
<dbReference type="InterPro" id="IPR020103">
    <property type="entry name" value="PsdUridine_synth_cat_dom_sf"/>
</dbReference>
<dbReference type="GO" id="GO:1990481">
    <property type="term" value="P:mRNA pseudouridine synthesis"/>
    <property type="evidence" value="ECO:0007669"/>
    <property type="project" value="TreeGrafter"/>
</dbReference>
<keyword evidence="2" id="KW-0819">tRNA processing</keyword>
<dbReference type="GO" id="GO:0160148">
    <property type="term" value="F:tRNA pseudouridine(55) synthase activity"/>
    <property type="evidence" value="ECO:0007669"/>
    <property type="project" value="UniProtKB-EC"/>
</dbReference>
<dbReference type="InterPro" id="IPR032819">
    <property type="entry name" value="TruB_C"/>
</dbReference>
<reference evidence="6" key="1">
    <citation type="submission" date="2018-05" db="EMBL/GenBank/DDBJ databases">
        <authorList>
            <person name="Lanie J.A."/>
            <person name="Ng W.-L."/>
            <person name="Kazmierczak K.M."/>
            <person name="Andrzejewski T.M."/>
            <person name="Davidsen T.M."/>
            <person name="Wayne K.J."/>
            <person name="Tettelin H."/>
            <person name="Glass J.I."/>
            <person name="Rusch D."/>
            <person name="Podicherti R."/>
            <person name="Tsui H.-C.T."/>
            <person name="Winkler M.E."/>
        </authorList>
    </citation>
    <scope>NUCLEOTIDE SEQUENCE</scope>
</reference>
<dbReference type="AlphaFoldDB" id="A0A382XUU1"/>
<evidence type="ECO:0000313" key="6">
    <source>
        <dbReference type="EMBL" id="SVD74405.1"/>
    </source>
</evidence>
<dbReference type="SUPFAM" id="SSF55120">
    <property type="entry name" value="Pseudouridine synthase"/>
    <property type="match status" value="1"/>
</dbReference>
<dbReference type="GO" id="GO:0003723">
    <property type="term" value="F:RNA binding"/>
    <property type="evidence" value="ECO:0007669"/>
    <property type="project" value="InterPro"/>
</dbReference>
<evidence type="ECO:0000256" key="3">
    <source>
        <dbReference type="ARBA" id="ARBA00023235"/>
    </source>
</evidence>
<dbReference type="InterPro" id="IPR014780">
    <property type="entry name" value="tRNA_psdUridine_synth_TruB"/>
</dbReference>
<dbReference type="CDD" id="cd02573">
    <property type="entry name" value="PseudoU_synth_EcTruB"/>
    <property type="match status" value="1"/>
</dbReference>
<feature type="non-terminal residue" evidence="6">
    <location>
        <position position="230"/>
    </location>
</feature>
<evidence type="ECO:0000259" key="5">
    <source>
        <dbReference type="Pfam" id="PF16198"/>
    </source>
</evidence>
<dbReference type="GO" id="GO:0006400">
    <property type="term" value="P:tRNA modification"/>
    <property type="evidence" value="ECO:0007669"/>
    <property type="project" value="TreeGrafter"/>
</dbReference>
<dbReference type="InterPro" id="IPR002501">
    <property type="entry name" value="PsdUridine_synth_N"/>
</dbReference>
<dbReference type="Gene3D" id="3.30.2350.10">
    <property type="entry name" value="Pseudouridine synthase"/>
    <property type="match status" value="1"/>
</dbReference>
<dbReference type="NCBIfam" id="TIGR00431">
    <property type="entry name" value="TruB"/>
    <property type="match status" value="1"/>
</dbReference>
<dbReference type="HAMAP" id="MF_01080">
    <property type="entry name" value="TruB_bact"/>
    <property type="match status" value="1"/>
</dbReference>
<keyword evidence="3" id="KW-0413">Isomerase</keyword>
<proteinExistence type="inferred from homology"/>
<dbReference type="PANTHER" id="PTHR13767">
    <property type="entry name" value="TRNA-PSEUDOURIDINE SYNTHASE"/>
    <property type="match status" value="1"/>
</dbReference>
<accession>A0A382XUU1</accession>
<dbReference type="EMBL" id="UINC01170387">
    <property type="protein sequence ID" value="SVD74405.1"/>
    <property type="molecule type" value="Genomic_DNA"/>
</dbReference>
<dbReference type="Pfam" id="PF01509">
    <property type="entry name" value="TruB_N"/>
    <property type="match status" value="1"/>
</dbReference>
<organism evidence="6">
    <name type="scientific">marine metagenome</name>
    <dbReference type="NCBI Taxonomy" id="408172"/>
    <lineage>
        <taxon>unclassified sequences</taxon>
        <taxon>metagenomes</taxon>
        <taxon>ecological metagenomes</taxon>
    </lineage>
</organism>
<dbReference type="PANTHER" id="PTHR13767:SF2">
    <property type="entry name" value="PSEUDOURIDYLATE SYNTHASE TRUB1"/>
    <property type="match status" value="1"/>
</dbReference>